<evidence type="ECO:0000313" key="1">
    <source>
        <dbReference type="EMBL" id="MBD5779969.1"/>
    </source>
</evidence>
<dbReference type="RefSeq" id="WP_191617097.1">
    <property type="nucleotide sequence ID" value="NZ_JACYFG010000026.1"/>
</dbReference>
<dbReference type="AlphaFoldDB" id="A0A927IHM5"/>
<organism evidence="1 2">
    <name type="scientific">Pelagicoccus enzymogenes</name>
    <dbReference type="NCBI Taxonomy" id="2773457"/>
    <lineage>
        <taxon>Bacteria</taxon>
        <taxon>Pseudomonadati</taxon>
        <taxon>Verrucomicrobiota</taxon>
        <taxon>Opitutia</taxon>
        <taxon>Puniceicoccales</taxon>
        <taxon>Pelagicoccaceae</taxon>
        <taxon>Pelagicoccus</taxon>
    </lineage>
</organism>
<protein>
    <submittedName>
        <fullName evidence="1">Uncharacterized protein</fullName>
    </submittedName>
</protein>
<proteinExistence type="predicted"/>
<name>A0A927IHM5_9BACT</name>
<comment type="caution">
    <text evidence="1">The sequence shown here is derived from an EMBL/GenBank/DDBJ whole genome shotgun (WGS) entry which is preliminary data.</text>
</comment>
<evidence type="ECO:0000313" key="2">
    <source>
        <dbReference type="Proteomes" id="UP000622317"/>
    </source>
</evidence>
<dbReference type="EMBL" id="JACYFG010000026">
    <property type="protein sequence ID" value="MBD5779969.1"/>
    <property type="molecule type" value="Genomic_DNA"/>
</dbReference>
<accession>A0A927IHM5</accession>
<sequence length="167" mass="18077">MSPDELHGRITLPEIAGIYRNKGMAVASDGNDPLLTDLLFPKSKDQLKKTDFIRVSVGNDDSLLVEAIKNDEVLISRTFSEGKDFDLTKGKIPIASSIGDMGTFEAQSMALGAGIESSVFMFTRNGDLVLRREMEGAVLVLLVVPLGVGSSRDIVYEKIKNEGANQS</sequence>
<keyword evidence="2" id="KW-1185">Reference proteome</keyword>
<reference evidence="1" key="1">
    <citation type="submission" date="2020-09" db="EMBL/GenBank/DDBJ databases">
        <title>Pelagicoccus enzymogenes sp. nov. with an EPS production, isolated from marine sediment.</title>
        <authorList>
            <person name="Feng X."/>
        </authorList>
    </citation>
    <scope>NUCLEOTIDE SEQUENCE</scope>
    <source>
        <strain evidence="1">NFK12</strain>
    </source>
</reference>
<gene>
    <name evidence="1" type="ORF">IEN85_10760</name>
</gene>
<dbReference type="Proteomes" id="UP000622317">
    <property type="component" value="Unassembled WGS sequence"/>
</dbReference>